<reference evidence="3 4" key="1">
    <citation type="submission" date="2024-07" db="EMBL/GenBank/DDBJ databases">
        <title>Section-level genome sequencing and comparative genomics of Aspergillus sections Usti and Cavernicolus.</title>
        <authorList>
            <consortium name="Lawrence Berkeley National Laboratory"/>
            <person name="Nybo J.L."/>
            <person name="Vesth T.C."/>
            <person name="Theobald S."/>
            <person name="Frisvad J.C."/>
            <person name="Larsen T.O."/>
            <person name="Kjaerboelling I."/>
            <person name="Rothschild-Mancinelli K."/>
            <person name="Lyhne E.K."/>
            <person name="Kogle M.E."/>
            <person name="Barry K."/>
            <person name="Clum A."/>
            <person name="Na H."/>
            <person name="Ledsgaard L."/>
            <person name="Lin J."/>
            <person name="Lipzen A."/>
            <person name="Kuo A."/>
            <person name="Riley R."/>
            <person name="Mondo S."/>
            <person name="Labutti K."/>
            <person name="Haridas S."/>
            <person name="Pangalinan J."/>
            <person name="Salamov A.A."/>
            <person name="Simmons B.A."/>
            <person name="Magnuson J.K."/>
            <person name="Chen J."/>
            <person name="Drula E."/>
            <person name="Henrissat B."/>
            <person name="Wiebenga A."/>
            <person name="Lubbers R.J."/>
            <person name="Gomes A.C."/>
            <person name="Makela M.R."/>
            <person name="Stajich J."/>
            <person name="Grigoriev I.V."/>
            <person name="Mortensen U.H."/>
            <person name="De Vries R.P."/>
            <person name="Baker S.E."/>
            <person name="Andersen M.R."/>
        </authorList>
    </citation>
    <scope>NUCLEOTIDE SEQUENCE [LARGE SCALE GENOMIC DNA]</scope>
    <source>
        <strain evidence="3 4">CBS 588.65</strain>
    </source>
</reference>
<feature type="transmembrane region" description="Helical" evidence="1">
    <location>
        <begin position="245"/>
        <end position="268"/>
    </location>
</feature>
<dbReference type="InterPro" id="IPR053001">
    <property type="entry name" value="MNNG_permease-like"/>
</dbReference>
<feature type="transmembrane region" description="Helical" evidence="1">
    <location>
        <begin position="304"/>
        <end position="323"/>
    </location>
</feature>
<feature type="domain" description="DUF3533" evidence="2">
    <location>
        <begin position="15"/>
        <end position="339"/>
    </location>
</feature>
<feature type="transmembrane region" description="Helical" evidence="1">
    <location>
        <begin position="280"/>
        <end position="298"/>
    </location>
</feature>
<evidence type="ECO:0000313" key="3">
    <source>
        <dbReference type="EMBL" id="KAL2821131.1"/>
    </source>
</evidence>
<dbReference type="Proteomes" id="UP001610334">
    <property type="component" value="Unassembled WGS sequence"/>
</dbReference>
<sequence length="352" mass="38893">MTPLKAFLVAVVGAAVSLQLLILANMSYLYGTGYRNTTRFSALKLLYVDYDHGVIGHSVITAYDQMRGPGFPTLHQHSAEEYPTRQDVERAVCKGGYWGAIYASSNASSRLSAALSSPEMAEAYDNSQALGYIWSSTKYPSIAQSVNAQLIQLTQGAAAVYKASDSIAALSTINVSDPYIARTVLDPISASPTDLNPMNQGVRFYYNTVSMVMPIIIQFFFIMALNGISAQTGTLDTLTLRQNTLIRFAISVIYTFLASLTMTGYMWAFREDWAVTSSQFGMTWIAIWLAMHVHFLLIDFAVSIIPMQFVPFFVLTWVIINVASTLSPFELSPGFYRVGLVKEDQFPQVGDE</sequence>
<dbReference type="InterPro" id="IPR022703">
    <property type="entry name" value="DUF3533"/>
</dbReference>
<dbReference type="Pfam" id="PF12051">
    <property type="entry name" value="DUF3533"/>
    <property type="match status" value="1"/>
</dbReference>
<evidence type="ECO:0000259" key="2">
    <source>
        <dbReference type="Pfam" id="PF12051"/>
    </source>
</evidence>
<keyword evidence="1" id="KW-1133">Transmembrane helix</keyword>
<feature type="transmembrane region" description="Helical" evidence="1">
    <location>
        <begin position="204"/>
        <end position="225"/>
    </location>
</feature>
<keyword evidence="1" id="KW-0472">Membrane</keyword>
<dbReference type="EMBL" id="JBFXLT010000005">
    <property type="protein sequence ID" value="KAL2821131.1"/>
    <property type="molecule type" value="Genomic_DNA"/>
</dbReference>
<feature type="transmembrane region" description="Helical" evidence="1">
    <location>
        <begin position="6"/>
        <end position="30"/>
    </location>
</feature>
<proteinExistence type="predicted"/>
<dbReference type="PANTHER" id="PTHR34814">
    <property type="entry name" value="NITROSOGUANIDINE RESISTANCE PROTEIN SNG1"/>
    <property type="match status" value="1"/>
</dbReference>
<evidence type="ECO:0000313" key="4">
    <source>
        <dbReference type="Proteomes" id="UP001610334"/>
    </source>
</evidence>
<accession>A0ABR4I070</accession>
<protein>
    <recommendedName>
        <fullName evidence="2">DUF3533 domain-containing protein</fullName>
    </recommendedName>
</protein>
<dbReference type="PANTHER" id="PTHR34814:SF2">
    <property type="entry name" value="DUF3533 DOMAIN-CONTAINING PROTEIN"/>
    <property type="match status" value="1"/>
</dbReference>
<evidence type="ECO:0000256" key="1">
    <source>
        <dbReference type="SAM" id="Phobius"/>
    </source>
</evidence>
<comment type="caution">
    <text evidence="3">The sequence shown here is derived from an EMBL/GenBank/DDBJ whole genome shotgun (WGS) entry which is preliminary data.</text>
</comment>
<keyword evidence="1" id="KW-0812">Transmembrane</keyword>
<keyword evidence="4" id="KW-1185">Reference proteome</keyword>
<gene>
    <name evidence="3" type="ORF">BJX63DRAFT_427810</name>
</gene>
<name>A0ABR4I070_9EURO</name>
<organism evidence="3 4">
    <name type="scientific">Aspergillus granulosus</name>
    <dbReference type="NCBI Taxonomy" id="176169"/>
    <lineage>
        <taxon>Eukaryota</taxon>
        <taxon>Fungi</taxon>
        <taxon>Dikarya</taxon>
        <taxon>Ascomycota</taxon>
        <taxon>Pezizomycotina</taxon>
        <taxon>Eurotiomycetes</taxon>
        <taxon>Eurotiomycetidae</taxon>
        <taxon>Eurotiales</taxon>
        <taxon>Aspergillaceae</taxon>
        <taxon>Aspergillus</taxon>
        <taxon>Aspergillus subgen. Nidulantes</taxon>
    </lineage>
</organism>